<dbReference type="PRINTS" id="PR00248">
    <property type="entry name" value="GPCRMGR"/>
</dbReference>
<dbReference type="InterPro" id="IPR000068">
    <property type="entry name" value="GPCR_3_Ca_sens_rcpt-rel"/>
</dbReference>
<evidence type="ECO:0000256" key="7">
    <source>
        <dbReference type="ARBA" id="ARBA00023136"/>
    </source>
</evidence>
<evidence type="ECO:0000256" key="1">
    <source>
        <dbReference type="ARBA" id="ARBA00004651"/>
    </source>
</evidence>
<evidence type="ECO:0000256" key="6">
    <source>
        <dbReference type="ARBA" id="ARBA00023040"/>
    </source>
</evidence>
<dbReference type="AlphaFoldDB" id="A0AAV7SBN4"/>
<comment type="subcellular location">
    <subcellularLocation>
        <location evidence="1">Cell membrane</location>
        <topology evidence="1">Multi-pass membrane protein</topology>
    </subcellularLocation>
</comment>
<dbReference type="GO" id="GO:0005886">
    <property type="term" value="C:plasma membrane"/>
    <property type="evidence" value="ECO:0007669"/>
    <property type="project" value="UniProtKB-SubCell"/>
</dbReference>
<keyword evidence="2" id="KW-1003">Cell membrane</keyword>
<evidence type="ECO:0000256" key="3">
    <source>
        <dbReference type="ARBA" id="ARBA00022692"/>
    </source>
</evidence>
<keyword evidence="5" id="KW-1133">Transmembrane helix</keyword>
<dbReference type="Gene3D" id="3.40.50.2300">
    <property type="match status" value="2"/>
</dbReference>
<dbReference type="PANTHER" id="PTHR24061:SF599">
    <property type="entry name" value="G-PROTEIN COUPLED RECEPTORS FAMILY 3 PROFILE DOMAIN-CONTAINING PROTEIN"/>
    <property type="match status" value="1"/>
</dbReference>
<dbReference type="Proteomes" id="UP001066276">
    <property type="component" value="Chromosome 4_2"/>
</dbReference>
<evidence type="ECO:0000259" key="11">
    <source>
        <dbReference type="Pfam" id="PF01094"/>
    </source>
</evidence>
<accession>A0AAV7SBN4</accession>
<evidence type="ECO:0000256" key="8">
    <source>
        <dbReference type="ARBA" id="ARBA00023170"/>
    </source>
</evidence>
<dbReference type="GO" id="GO:0004930">
    <property type="term" value="F:G protein-coupled receptor activity"/>
    <property type="evidence" value="ECO:0007669"/>
    <property type="project" value="UniProtKB-KW"/>
</dbReference>
<proteinExistence type="predicted"/>
<name>A0AAV7SBN4_PLEWA</name>
<keyword evidence="3" id="KW-0812">Transmembrane</keyword>
<sequence length="412" mass="45897">MKIGTGLLPEAKPGSTMVLPVNVRRGAGPRKEEKPEDTVMHPLKMANSCGRGWLPNYGSGLPLLKDKIQFPSFVRTNPSTEKMPYVLSQLVIHFGWTWVGILGSYTDYGLHGIQELKKEFSVSGVCVSFLETLSPDSPRAKIQRTVRSITESTAAVIIVYAFAPELISIMEELVAQEITGKVWIASPSLMGSPLFFRQSLWNLLNGTMGPVIHARDIPLFKDFQYRNRPSASSGDIFVRPFWEHVFRCRWANSLTHVNAAHNESIGGVPGCTGEEQLQTLQSSVYDGANLRFSYTAYNAVYVFAHAVHKLLSCDPKRGECSGAQDLQPWKLLHFVKTSHFLNPVGDELYFDDHGDSPHVVSVANWQLAPDGTNRYAYVGVYDDRLPQDQKLIIHDELVGWGAGYSEVRNSDV</sequence>
<keyword evidence="10" id="KW-0807">Transducer</keyword>
<feature type="domain" description="Receptor ligand binding region" evidence="11">
    <location>
        <begin position="57"/>
        <end position="366"/>
    </location>
</feature>
<evidence type="ECO:0000256" key="2">
    <source>
        <dbReference type="ARBA" id="ARBA00022475"/>
    </source>
</evidence>
<evidence type="ECO:0000256" key="9">
    <source>
        <dbReference type="ARBA" id="ARBA00023180"/>
    </source>
</evidence>
<organism evidence="12 13">
    <name type="scientific">Pleurodeles waltl</name>
    <name type="common">Iberian ribbed newt</name>
    <dbReference type="NCBI Taxonomy" id="8319"/>
    <lineage>
        <taxon>Eukaryota</taxon>
        <taxon>Metazoa</taxon>
        <taxon>Chordata</taxon>
        <taxon>Craniata</taxon>
        <taxon>Vertebrata</taxon>
        <taxon>Euteleostomi</taxon>
        <taxon>Amphibia</taxon>
        <taxon>Batrachia</taxon>
        <taxon>Caudata</taxon>
        <taxon>Salamandroidea</taxon>
        <taxon>Salamandridae</taxon>
        <taxon>Pleurodelinae</taxon>
        <taxon>Pleurodeles</taxon>
    </lineage>
</organism>
<dbReference type="PRINTS" id="PR00592">
    <property type="entry name" value="CASENSINGR"/>
</dbReference>
<dbReference type="FunFam" id="3.40.50.2300:FF:000016">
    <property type="entry name" value="Taste 1 receptor member 2"/>
    <property type="match status" value="1"/>
</dbReference>
<evidence type="ECO:0000256" key="4">
    <source>
        <dbReference type="ARBA" id="ARBA00022729"/>
    </source>
</evidence>
<keyword evidence="13" id="KW-1185">Reference proteome</keyword>
<dbReference type="PANTHER" id="PTHR24061">
    <property type="entry name" value="CALCIUM-SENSING RECEPTOR-RELATED"/>
    <property type="match status" value="1"/>
</dbReference>
<dbReference type="EMBL" id="JANPWB010000008">
    <property type="protein sequence ID" value="KAJ1162351.1"/>
    <property type="molecule type" value="Genomic_DNA"/>
</dbReference>
<dbReference type="SUPFAM" id="SSF53822">
    <property type="entry name" value="Periplasmic binding protein-like I"/>
    <property type="match status" value="1"/>
</dbReference>
<dbReference type="InterPro" id="IPR000337">
    <property type="entry name" value="GPCR_3"/>
</dbReference>
<evidence type="ECO:0000313" key="13">
    <source>
        <dbReference type="Proteomes" id="UP001066276"/>
    </source>
</evidence>
<keyword evidence="8" id="KW-0675">Receptor</keyword>
<keyword evidence="9" id="KW-0325">Glycoprotein</keyword>
<protein>
    <recommendedName>
        <fullName evidence="11">Receptor ligand binding region domain-containing protein</fullName>
    </recommendedName>
</protein>
<keyword evidence="6" id="KW-0297">G-protein coupled receptor</keyword>
<dbReference type="InterPro" id="IPR028082">
    <property type="entry name" value="Peripla_BP_I"/>
</dbReference>
<keyword evidence="4" id="KW-0732">Signal</keyword>
<reference evidence="12" key="1">
    <citation type="journal article" date="2022" name="bioRxiv">
        <title>Sequencing and chromosome-scale assembly of the giantPleurodeles waltlgenome.</title>
        <authorList>
            <person name="Brown T."/>
            <person name="Elewa A."/>
            <person name="Iarovenko S."/>
            <person name="Subramanian E."/>
            <person name="Araus A.J."/>
            <person name="Petzold A."/>
            <person name="Susuki M."/>
            <person name="Suzuki K.-i.T."/>
            <person name="Hayashi T."/>
            <person name="Toyoda A."/>
            <person name="Oliveira C."/>
            <person name="Osipova E."/>
            <person name="Leigh N.D."/>
            <person name="Simon A."/>
            <person name="Yun M.H."/>
        </authorList>
    </citation>
    <scope>NUCLEOTIDE SEQUENCE</scope>
    <source>
        <strain evidence="12">20211129_DDA</strain>
        <tissue evidence="12">Liver</tissue>
    </source>
</reference>
<comment type="caution">
    <text evidence="12">The sequence shown here is derived from an EMBL/GenBank/DDBJ whole genome shotgun (WGS) entry which is preliminary data.</text>
</comment>
<evidence type="ECO:0000256" key="10">
    <source>
        <dbReference type="ARBA" id="ARBA00023224"/>
    </source>
</evidence>
<evidence type="ECO:0000313" key="12">
    <source>
        <dbReference type="EMBL" id="KAJ1162351.1"/>
    </source>
</evidence>
<dbReference type="InterPro" id="IPR001828">
    <property type="entry name" value="ANF_lig-bd_rcpt"/>
</dbReference>
<keyword evidence="7" id="KW-0472">Membrane</keyword>
<evidence type="ECO:0000256" key="5">
    <source>
        <dbReference type="ARBA" id="ARBA00022989"/>
    </source>
</evidence>
<gene>
    <name evidence="12" type="ORF">NDU88_002819</name>
</gene>
<dbReference type="Pfam" id="PF01094">
    <property type="entry name" value="ANF_receptor"/>
    <property type="match status" value="1"/>
</dbReference>